<dbReference type="AlphaFoldDB" id="A0A1H5MZM5"/>
<protein>
    <submittedName>
        <fullName evidence="1">Uncharacterized protein</fullName>
    </submittedName>
</protein>
<evidence type="ECO:0000313" key="2">
    <source>
        <dbReference type="Proteomes" id="UP000182725"/>
    </source>
</evidence>
<accession>A0A1H5MZM5</accession>
<evidence type="ECO:0000313" key="1">
    <source>
        <dbReference type="EMBL" id="SEE94081.1"/>
    </source>
</evidence>
<dbReference type="Proteomes" id="UP000182725">
    <property type="component" value="Unassembled WGS sequence"/>
</dbReference>
<sequence>MAKDHVWSLRESLVLPFTATILLAPSSAATSLQTATLDDSTQRTQLNWFAPP</sequence>
<gene>
    <name evidence="1" type="ORF">SAMN04489740_3222</name>
</gene>
<dbReference type="EMBL" id="FNTV01000001">
    <property type="protein sequence ID" value="SEE94081.1"/>
    <property type="molecule type" value="Genomic_DNA"/>
</dbReference>
<proteinExistence type="predicted"/>
<reference evidence="1 2" key="1">
    <citation type="submission" date="2016-10" db="EMBL/GenBank/DDBJ databases">
        <authorList>
            <person name="de Groot N.N."/>
        </authorList>
    </citation>
    <scope>NUCLEOTIDE SEQUENCE [LARGE SCALE GENOMIC DNA]</scope>
    <source>
        <strain evidence="1 2">DSM 22274</strain>
    </source>
</reference>
<organism evidence="1 2">
    <name type="scientific">Arthrobacter alpinus</name>
    <dbReference type="NCBI Taxonomy" id="656366"/>
    <lineage>
        <taxon>Bacteria</taxon>
        <taxon>Bacillati</taxon>
        <taxon>Actinomycetota</taxon>
        <taxon>Actinomycetes</taxon>
        <taxon>Micrococcales</taxon>
        <taxon>Micrococcaceae</taxon>
        <taxon>Arthrobacter</taxon>
    </lineage>
</organism>
<name>A0A1H5MZM5_9MICC</name>